<sequence>MKHAALSARMGGLRSSAIRDLLTLTARPDVISLAGGLPDPNFIPRERISQAAADALGDASSVQYGETSGLRHLREVIAARESVKIGRTLESSDVVVTHGSQQGLSLLAQVLLDAGDTVVVEDPAYTGALQVFRTAQASLAAVPVDADGMDTDVLEAKLAGGLRPKVVHTVSNFHNPRGSVLSLERRAHLAKLADTYGFWILEDDPYGELYFDGPPPLPVAALSDRVIRLSSASKVLAPALRVGWLHGDRRVCEAVELIKQGADLCGSSLTQQIAADLFSDTAWFDAHLDKLRASYGNRAKTLVSALEAGFGDSARFSPVRGGMFCWMESLEPVDTAAVLDVAVEHGVAFVPGAAFGVDADLSLSARLCFATYPETVLEDAARKLCDAFRDASAQSRG</sequence>
<evidence type="ECO:0000256" key="1">
    <source>
        <dbReference type="ARBA" id="ARBA00001933"/>
    </source>
</evidence>
<dbReference type="InterPro" id="IPR015424">
    <property type="entry name" value="PyrdxlP-dep_Trfase"/>
</dbReference>
<name>A0A652YXI0_NOCGL</name>
<reference evidence="8" key="1">
    <citation type="submission" date="2019-07" db="EMBL/GenBank/DDBJ databases">
        <title>Genomic Encyclopedia of Type Strains, Phase IV (KMG-IV): sequencing the most valuable type-strain genomes for metagenomic binning, comparative biology and taxonomic classification.</title>
        <authorList>
            <person name="Goeker M."/>
        </authorList>
    </citation>
    <scope>NUCLEOTIDE SEQUENCE</scope>
    <source>
        <strain evidence="8">DSM 44596</strain>
    </source>
</reference>
<dbReference type="InterPro" id="IPR015422">
    <property type="entry name" value="PyrdxlP-dep_Trfase_small"/>
</dbReference>
<evidence type="ECO:0000256" key="5">
    <source>
        <dbReference type="ARBA" id="ARBA00022679"/>
    </source>
</evidence>
<dbReference type="GO" id="GO:0008483">
    <property type="term" value="F:transaminase activity"/>
    <property type="evidence" value="ECO:0007669"/>
    <property type="project" value="UniProtKB-KW"/>
</dbReference>
<dbReference type="FunFam" id="3.40.640.10:FF:000053">
    <property type="entry name" value="Aminotransferase, class I"/>
    <property type="match status" value="1"/>
</dbReference>
<dbReference type="AlphaFoldDB" id="A0A652YXI0"/>
<keyword evidence="6" id="KW-0663">Pyridoxal phosphate</keyword>
<evidence type="ECO:0000256" key="3">
    <source>
        <dbReference type="ARBA" id="ARBA00011738"/>
    </source>
</evidence>
<comment type="similarity">
    <text evidence="2">Belongs to the class-I pyridoxal-phosphate-dependent aminotransferase family.</text>
</comment>
<gene>
    <name evidence="8" type="ORF">FNL38_101761</name>
</gene>
<dbReference type="Gene3D" id="3.90.1150.10">
    <property type="entry name" value="Aspartate Aminotransferase, domain 1"/>
    <property type="match status" value="1"/>
</dbReference>
<keyword evidence="5" id="KW-0808">Transferase</keyword>
<keyword evidence="4" id="KW-0032">Aminotransferase</keyword>
<accession>A0A652YXI0</accession>
<dbReference type="InterPro" id="IPR004839">
    <property type="entry name" value="Aminotransferase_I/II_large"/>
</dbReference>
<comment type="cofactor">
    <cofactor evidence="1">
        <name>pyridoxal 5'-phosphate</name>
        <dbReference type="ChEBI" id="CHEBI:597326"/>
    </cofactor>
</comment>
<feature type="domain" description="Aminotransferase class I/classII large" evidence="7">
    <location>
        <begin position="32"/>
        <end position="384"/>
    </location>
</feature>
<dbReference type="CDD" id="cd00609">
    <property type="entry name" value="AAT_like"/>
    <property type="match status" value="1"/>
</dbReference>
<organism evidence="8">
    <name type="scientific">Nocardia globerula</name>
    <dbReference type="NCBI Taxonomy" id="1818"/>
    <lineage>
        <taxon>Bacteria</taxon>
        <taxon>Bacillati</taxon>
        <taxon>Actinomycetota</taxon>
        <taxon>Actinomycetes</taxon>
        <taxon>Mycobacteriales</taxon>
        <taxon>Nocardiaceae</taxon>
        <taxon>Nocardia</taxon>
    </lineage>
</organism>
<dbReference type="SUPFAM" id="SSF53383">
    <property type="entry name" value="PLP-dependent transferases"/>
    <property type="match status" value="1"/>
</dbReference>
<dbReference type="InterPro" id="IPR015421">
    <property type="entry name" value="PyrdxlP-dep_Trfase_major"/>
</dbReference>
<dbReference type="PANTHER" id="PTHR42790">
    <property type="entry name" value="AMINOTRANSFERASE"/>
    <property type="match status" value="1"/>
</dbReference>
<dbReference type="InterPro" id="IPR050859">
    <property type="entry name" value="Class-I_PLP-dep_aminotransf"/>
</dbReference>
<dbReference type="Pfam" id="PF00155">
    <property type="entry name" value="Aminotran_1_2"/>
    <property type="match status" value="1"/>
</dbReference>
<proteinExistence type="inferred from homology"/>
<dbReference type="GO" id="GO:0030170">
    <property type="term" value="F:pyridoxal phosphate binding"/>
    <property type="evidence" value="ECO:0007669"/>
    <property type="project" value="InterPro"/>
</dbReference>
<evidence type="ECO:0000259" key="7">
    <source>
        <dbReference type="Pfam" id="PF00155"/>
    </source>
</evidence>
<comment type="subunit">
    <text evidence="3">Homodimer.</text>
</comment>
<dbReference type="PANTHER" id="PTHR42790:SF19">
    <property type="entry name" value="KYNURENINE_ALPHA-AMINOADIPATE AMINOTRANSFERASE, MITOCHONDRIAL"/>
    <property type="match status" value="1"/>
</dbReference>
<dbReference type="Gene3D" id="3.40.640.10">
    <property type="entry name" value="Type I PLP-dependent aspartate aminotransferase-like (Major domain)"/>
    <property type="match status" value="1"/>
</dbReference>
<evidence type="ECO:0000256" key="6">
    <source>
        <dbReference type="ARBA" id="ARBA00022898"/>
    </source>
</evidence>
<dbReference type="EMBL" id="VNIQ01000001">
    <property type="protein sequence ID" value="TYQ08389.1"/>
    <property type="molecule type" value="Genomic_DNA"/>
</dbReference>
<protein>
    <submittedName>
        <fullName evidence="8">2-aminoadipate transaminase</fullName>
    </submittedName>
</protein>
<dbReference type="GO" id="GO:1901605">
    <property type="term" value="P:alpha-amino acid metabolic process"/>
    <property type="evidence" value="ECO:0007669"/>
    <property type="project" value="TreeGrafter"/>
</dbReference>
<comment type="caution">
    <text evidence="8">The sequence shown here is derived from an EMBL/GenBank/DDBJ whole genome shotgun (WGS) entry which is preliminary data.</text>
</comment>
<evidence type="ECO:0000313" key="8">
    <source>
        <dbReference type="EMBL" id="TYQ08389.1"/>
    </source>
</evidence>
<evidence type="ECO:0000256" key="2">
    <source>
        <dbReference type="ARBA" id="ARBA00007441"/>
    </source>
</evidence>
<evidence type="ECO:0000256" key="4">
    <source>
        <dbReference type="ARBA" id="ARBA00022576"/>
    </source>
</evidence>